<dbReference type="PANTHER" id="PTHR43794">
    <property type="entry name" value="AMINOHYDROLASE SSNA-RELATED"/>
    <property type="match status" value="1"/>
</dbReference>
<proteinExistence type="predicted"/>
<dbReference type="Proteomes" id="UP000183557">
    <property type="component" value="Unassembled WGS sequence"/>
</dbReference>
<evidence type="ECO:0000313" key="4">
    <source>
        <dbReference type="Proteomes" id="UP000183557"/>
    </source>
</evidence>
<evidence type="ECO:0000313" key="3">
    <source>
        <dbReference type="EMBL" id="SFJ78495.1"/>
    </source>
</evidence>
<dbReference type="EMBL" id="FOSB01000004">
    <property type="protein sequence ID" value="SFJ78495.1"/>
    <property type="molecule type" value="Genomic_DNA"/>
</dbReference>
<dbReference type="InterPro" id="IPR011059">
    <property type="entry name" value="Metal-dep_hydrolase_composite"/>
</dbReference>
<feature type="domain" description="Amidohydrolase-related" evidence="2">
    <location>
        <begin position="53"/>
        <end position="424"/>
    </location>
</feature>
<accession>A0A1I3U6H1</accession>
<keyword evidence="1" id="KW-0378">Hydrolase</keyword>
<organism evidence="3 4">
    <name type="scientific">Halobacillus dabanensis</name>
    <dbReference type="NCBI Taxonomy" id="240302"/>
    <lineage>
        <taxon>Bacteria</taxon>
        <taxon>Bacillati</taxon>
        <taxon>Bacillota</taxon>
        <taxon>Bacilli</taxon>
        <taxon>Bacillales</taxon>
        <taxon>Bacillaceae</taxon>
        <taxon>Halobacillus</taxon>
    </lineage>
</organism>
<protein>
    <submittedName>
        <fullName evidence="3">Cytosine/adenosine deaminase</fullName>
    </submittedName>
</protein>
<dbReference type="Gene3D" id="2.30.40.10">
    <property type="entry name" value="Urease, subunit C, domain 1"/>
    <property type="match status" value="1"/>
</dbReference>
<sequence>MGFVISNAEWMDSGGSVKTGDILIKEGKIEEIFPSGSFSGAEIQMVDAGGQLIIPGMTNSHYHSYSNLLKGTETDLPLELWSLYTVAYGHSLTNEDVYLAILLGAAEMIRSGITSCLDHFPHITRAESALEAYLDSGMHVSFAPMIHDVPDHQFLQLDLPDDIRRRVESVAPRSSAEMNDFYRGLIGKWHGKGGRIQLTVGPNAPQRCSAEALELCNHLSSTYDLPIHTHLLETEIQRDYGRLHYGGGGVLAHLDQAGMLDRRLTVAHAIWLEDWEMDLLKEREVSIVHNPASNMILGSGKAPVFDYLQKGFSIGLGTDASNCGTTHSHFETMKLAAMMSRVGEREPGRWLDASQVFEMATLHGARVIGNENRKGKIQEGFDADFVFLKKNTTTWSNTHEAILQLVFHENGSSVDSVMIRGEWVMKNGEITTFDECRVIERVQERAASLRENSAEAVELADRIRVHVEKFYHHFYKGRNER</sequence>
<dbReference type="SUPFAM" id="SSF51338">
    <property type="entry name" value="Composite domain of metallo-dependent hydrolases"/>
    <property type="match status" value="1"/>
</dbReference>
<dbReference type="Pfam" id="PF01979">
    <property type="entry name" value="Amidohydro_1"/>
    <property type="match status" value="1"/>
</dbReference>
<dbReference type="RefSeq" id="WP_075036168.1">
    <property type="nucleotide sequence ID" value="NZ_FOSB01000004.1"/>
</dbReference>
<dbReference type="PANTHER" id="PTHR43794:SF11">
    <property type="entry name" value="AMIDOHYDROLASE-RELATED DOMAIN-CONTAINING PROTEIN"/>
    <property type="match status" value="1"/>
</dbReference>
<dbReference type="InterPro" id="IPR006680">
    <property type="entry name" value="Amidohydro-rel"/>
</dbReference>
<dbReference type="InterPro" id="IPR032466">
    <property type="entry name" value="Metal_Hydrolase"/>
</dbReference>
<dbReference type="GO" id="GO:0016810">
    <property type="term" value="F:hydrolase activity, acting on carbon-nitrogen (but not peptide) bonds"/>
    <property type="evidence" value="ECO:0007669"/>
    <property type="project" value="InterPro"/>
</dbReference>
<dbReference type="AlphaFoldDB" id="A0A1I3U6H1"/>
<dbReference type="InterPro" id="IPR050287">
    <property type="entry name" value="MTA/SAH_deaminase"/>
</dbReference>
<dbReference type="Gene3D" id="3.20.20.140">
    <property type="entry name" value="Metal-dependent hydrolases"/>
    <property type="match status" value="1"/>
</dbReference>
<keyword evidence="4" id="KW-1185">Reference proteome</keyword>
<evidence type="ECO:0000256" key="1">
    <source>
        <dbReference type="ARBA" id="ARBA00022801"/>
    </source>
</evidence>
<evidence type="ECO:0000259" key="2">
    <source>
        <dbReference type="Pfam" id="PF01979"/>
    </source>
</evidence>
<reference evidence="4" key="1">
    <citation type="submission" date="2016-10" db="EMBL/GenBank/DDBJ databases">
        <authorList>
            <person name="Varghese N."/>
            <person name="Submissions S."/>
        </authorList>
    </citation>
    <scope>NUCLEOTIDE SEQUENCE [LARGE SCALE GENOMIC DNA]</scope>
    <source>
        <strain evidence="4">CGMCC 1.3704</strain>
    </source>
</reference>
<dbReference type="OrthoDB" id="9807210at2"/>
<gene>
    <name evidence="3" type="ORF">SAMN04487936_104191</name>
</gene>
<name>A0A1I3U6H1_HALDA</name>
<dbReference type="SUPFAM" id="SSF51556">
    <property type="entry name" value="Metallo-dependent hydrolases"/>
    <property type="match status" value="1"/>
</dbReference>